<evidence type="ECO:0000313" key="3">
    <source>
        <dbReference type="EMBL" id="TWB44223.1"/>
    </source>
</evidence>
<feature type="transmembrane region" description="Helical" evidence="1">
    <location>
        <begin position="21"/>
        <end position="40"/>
    </location>
</feature>
<accession>A0A560HCW0</accession>
<organism evidence="3 4">
    <name type="scientific">Nitrospirillum amazonense</name>
    <dbReference type="NCBI Taxonomy" id="28077"/>
    <lineage>
        <taxon>Bacteria</taxon>
        <taxon>Pseudomonadati</taxon>
        <taxon>Pseudomonadota</taxon>
        <taxon>Alphaproteobacteria</taxon>
        <taxon>Rhodospirillales</taxon>
        <taxon>Azospirillaceae</taxon>
        <taxon>Nitrospirillum</taxon>
    </lineage>
</organism>
<dbReference type="Gene3D" id="3.40.50.10610">
    <property type="entry name" value="ABC-type transport auxiliary lipoprotein component"/>
    <property type="match status" value="1"/>
</dbReference>
<comment type="caution">
    <text evidence="3">The sequence shown here is derived from an EMBL/GenBank/DDBJ whole genome shotgun (WGS) entry which is preliminary data.</text>
</comment>
<keyword evidence="1" id="KW-0472">Membrane</keyword>
<dbReference type="Proteomes" id="UP000315751">
    <property type="component" value="Unassembled WGS sequence"/>
</dbReference>
<dbReference type="OrthoDB" id="9808689at2"/>
<dbReference type="SUPFAM" id="SSF159594">
    <property type="entry name" value="XCC0632-like"/>
    <property type="match status" value="1"/>
</dbReference>
<gene>
    <name evidence="3" type="ORF">FBZ90_103129</name>
</gene>
<keyword evidence="1" id="KW-0812">Transmembrane</keyword>
<keyword evidence="1" id="KW-1133">Transmembrane helix</keyword>
<dbReference type="Pfam" id="PF03886">
    <property type="entry name" value="ABC_trans_aux"/>
    <property type="match status" value="1"/>
</dbReference>
<dbReference type="EMBL" id="VITR01000003">
    <property type="protein sequence ID" value="TWB44223.1"/>
    <property type="molecule type" value="Genomic_DNA"/>
</dbReference>
<dbReference type="InterPro" id="IPR005586">
    <property type="entry name" value="ABC_trans_aux"/>
</dbReference>
<keyword evidence="4" id="KW-1185">Reference proteome</keyword>
<protein>
    <submittedName>
        <fullName evidence="3">Cholesterol transport system auxiliary component</fullName>
    </submittedName>
</protein>
<evidence type="ECO:0000256" key="1">
    <source>
        <dbReference type="SAM" id="Phobius"/>
    </source>
</evidence>
<name>A0A560HCW0_9PROT</name>
<proteinExistence type="predicted"/>
<sequence>MRGAGKGALTGRRGALTRRRLLSRGMGLVGGGLALGALPACSIFESPPHVVRLTAAREFSPAPPVGWQLLVGVPVTTSVLNTSRVPLRQMEAGFGYFDAEWQDPLPEMLQGLLIESFEYSGRITGVAREGSGLRADYVLLTDIRDFQAEYPHATVEDVPTVHVRVECKMVTLPRRTIQESQGFEIRVPAKGTGFTAVLAAYDEAFHLLARQVAEWALQPGRRAGGGV</sequence>
<evidence type="ECO:0000259" key="2">
    <source>
        <dbReference type="Pfam" id="PF03886"/>
    </source>
</evidence>
<dbReference type="AlphaFoldDB" id="A0A560HCW0"/>
<reference evidence="3 4" key="1">
    <citation type="submission" date="2019-06" db="EMBL/GenBank/DDBJ databases">
        <title>Genomic Encyclopedia of Type Strains, Phase IV (KMG-V): Genome sequencing to study the core and pangenomes of soil and plant-associated prokaryotes.</title>
        <authorList>
            <person name="Whitman W."/>
        </authorList>
    </citation>
    <scope>NUCLEOTIDE SEQUENCE [LARGE SCALE GENOMIC DNA]</scope>
    <source>
        <strain evidence="3 4">BR 11622</strain>
    </source>
</reference>
<feature type="domain" description="ABC-type transport auxiliary lipoprotein component" evidence="2">
    <location>
        <begin position="60"/>
        <end position="213"/>
    </location>
</feature>
<evidence type="ECO:0000313" key="4">
    <source>
        <dbReference type="Proteomes" id="UP000315751"/>
    </source>
</evidence>